<keyword evidence="3" id="KW-1185">Reference proteome</keyword>
<dbReference type="InterPro" id="IPR020459">
    <property type="entry name" value="AMP-binding"/>
</dbReference>
<accession>A0ABS0D569</accession>
<dbReference type="PANTHER" id="PTHR45527">
    <property type="entry name" value="NONRIBOSOMAL PEPTIDE SYNTHETASE"/>
    <property type="match status" value="1"/>
</dbReference>
<evidence type="ECO:0000313" key="3">
    <source>
        <dbReference type="Proteomes" id="UP000702209"/>
    </source>
</evidence>
<dbReference type="EMBL" id="JADLQX010000210">
    <property type="protein sequence ID" value="MBF6303152.1"/>
    <property type="molecule type" value="Genomic_DNA"/>
</dbReference>
<reference evidence="2 3" key="1">
    <citation type="submission" date="2020-10" db="EMBL/GenBank/DDBJ databases">
        <title>Identification of Nocardia species via Next-generation sequencing and recognition of intraspecies genetic diversity.</title>
        <authorList>
            <person name="Li P."/>
            <person name="Li P."/>
            <person name="Lu B."/>
        </authorList>
    </citation>
    <scope>NUCLEOTIDE SEQUENCE [LARGE SCALE GENOMIC DNA]</scope>
    <source>
        <strain evidence="2 3">BJ06-0157</strain>
    </source>
</reference>
<feature type="non-terminal residue" evidence="2">
    <location>
        <position position="1"/>
    </location>
</feature>
<gene>
    <name evidence="2" type="ORF">IU459_37515</name>
</gene>
<dbReference type="PROSITE" id="PS00455">
    <property type="entry name" value="AMP_BINDING"/>
    <property type="match status" value="1"/>
</dbReference>
<dbReference type="SUPFAM" id="SSF56801">
    <property type="entry name" value="Acetyl-CoA synthetase-like"/>
    <property type="match status" value="1"/>
</dbReference>
<evidence type="ECO:0000259" key="1">
    <source>
        <dbReference type="Pfam" id="PF00501"/>
    </source>
</evidence>
<dbReference type="InterPro" id="IPR000873">
    <property type="entry name" value="AMP-dep_synth/lig_dom"/>
</dbReference>
<dbReference type="Proteomes" id="UP000702209">
    <property type="component" value="Unassembled WGS sequence"/>
</dbReference>
<dbReference type="PRINTS" id="PR00154">
    <property type="entry name" value="AMPBINDING"/>
</dbReference>
<dbReference type="RefSeq" id="WP_195134307.1">
    <property type="nucleotide sequence ID" value="NZ_JADLQX010000210.1"/>
</dbReference>
<dbReference type="Gene3D" id="3.40.50.12780">
    <property type="entry name" value="N-terminal domain of ligase-like"/>
    <property type="match status" value="1"/>
</dbReference>
<dbReference type="InterPro" id="IPR042099">
    <property type="entry name" value="ANL_N_sf"/>
</dbReference>
<dbReference type="Pfam" id="PF00501">
    <property type="entry name" value="AMP-binding"/>
    <property type="match status" value="1"/>
</dbReference>
<dbReference type="PANTHER" id="PTHR45527:SF1">
    <property type="entry name" value="FATTY ACID SYNTHASE"/>
    <property type="match status" value="1"/>
</dbReference>
<feature type="domain" description="AMP-dependent synthetase/ligase" evidence="1">
    <location>
        <begin position="22"/>
        <end position="180"/>
    </location>
</feature>
<sequence>DVPVHREKIAVEAAHSVSYLDRLRPLSEQHLAYVIYTSGSTGRPKGVAVTHAGLAALVEHEVAVRGVTRESRVSHLCTPSFDFSVIEMLLAFSAGATLVVAPPGVFAGVELADLLRRERVTHLCITPGALESLDPVGLDDLRAILCGGERVGPELVARWASGDRSFYIVYGPTETTIFATGT</sequence>
<name>A0ABS0D569_9NOCA</name>
<comment type="caution">
    <text evidence="2">The sequence shown here is derived from an EMBL/GenBank/DDBJ whole genome shotgun (WGS) entry which is preliminary data.</text>
</comment>
<organism evidence="2 3">
    <name type="scientific">Nocardia amamiensis</name>
    <dbReference type="NCBI Taxonomy" id="404578"/>
    <lineage>
        <taxon>Bacteria</taxon>
        <taxon>Bacillati</taxon>
        <taxon>Actinomycetota</taxon>
        <taxon>Actinomycetes</taxon>
        <taxon>Mycobacteriales</taxon>
        <taxon>Nocardiaceae</taxon>
        <taxon>Nocardia</taxon>
    </lineage>
</organism>
<proteinExistence type="predicted"/>
<protein>
    <submittedName>
        <fullName evidence="2">AMP-binding protein</fullName>
    </submittedName>
</protein>
<dbReference type="InterPro" id="IPR020845">
    <property type="entry name" value="AMP-binding_CS"/>
</dbReference>
<evidence type="ECO:0000313" key="2">
    <source>
        <dbReference type="EMBL" id="MBF6303152.1"/>
    </source>
</evidence>
<feature type="non-terminal residue" evidence="2">
    <location>
        <position position="182"/>
    </location>
</feature>